<dbReference type="InterPro" id="IPR011990">
    <property type="entry name" value="TPR-like_helical_dom_sf"/>
</dbReference>
<dbReference type="PROSITE" id="PS50005">
    <property type="entry name" value="TPR"/>
    <property type="match status" value="1"/>
</dbReference>
<dbReference type="AlphaFoldDB" id="A0A0F9UE73"/>
<comment type="caution">
    <text evidence="1">The sequence shown here is derived from an EMBL/GenBank/DDBJ whole genome shotgun (WGS) entry which is preliminary data.</text>
</comment>
<dbReference type="Gene3D" id="1.25.40.10">
    <property type="entry name" value="Tetratricopeptide repeat domain"/>
    <property type="match status" value="1"/>
</dbReference>
<sequence length="285" mass="32879">MNIKYLSCLLFFIILVSCQQKQEKLHTQQDIYRYGTKNDSTIFYFNKGWEHILDYGQWTLSEKAFRKAVEFDSTFIVGKALVGKNTTNLNERIQILNDLNNSQIKVSEDDQLILEVTRITLELFNARGQNVKLDEDFISNFLATAEKNYRTFIHKHPNESYIKAEYIEVLNAIHGPKIALDSLHILTTPKQKKIPFFISYVATLESDLGNFKKALSIADDFNDQINNPNIPQPYVLYGSIYLKMDSLSLATSNLDKALQLDPNHIFAQRFKNQINTKLKIIDGID</sequence>
<dbReference type="InterPro" id="IPR019734">
    <property type="entry name" value="TPR_rpt"/>
</dbReference>
<dbReference type="EMBL" id="LAZR01000103">
    <property type="protein sequence ID" value="KKN91490.1"/>
    <property type="molecule type" value="Genomic_DNA"/>
</dbReference>
<accession>A0A0F9UE73</accession>
<dbReference type="PROSITE" id="PS51257">
    <property type="entry name" value="PROKAR_LIPOPROTEIN"/>
    <property type="match status" value="1"/>
</dbReference>
<name>A0A0F9UE73_9ZZZZ</name>
<dbReference type="Pfam" id="PF13181">
    <property type="entry name" value="TPR_8"/>
    <property type="match status" value="1"/>
</dbReference>
<protein>
    <submittedName>
        <fullName evidence="1">Uncharacterized protein</fullName>
    </submittedName>
</protein>
<reference evidence="1" key="1">
    <citation type="journal article" date="2015" name="Nature">
        <title>Complex archaea that bridge the gap between prokaryotes and eukaryotes.</title>
        <authorList>
            <person name="Spang A."/>
            <person name="Saw J.H."/>
            <person name="Jorgensen S.L."/>
            <person name="Zaremba-Niedzwiedzka K."/>
            <person name="Martijn J."/>
            <person name="Lind A.E."/>
            <person name="van Eijk R."/>
            <person name="Schleper C."/>
            <person name="Guy L."/>
            <person name="Ettema T.J."/>
        </authorList>
    </citation>
    <scope>NUCLEOTIDE SEQUENCE</scope>
</reference>
<proteinExistence type="predicted"/>
<gene>
    <name evidence="1" type="ORF">LCGC14_0218230</name>
</gene>
<dbReference type="SUPFAM" id="SSF48452">
    <property type="entry name" value="TPR-like"/>
    <property type="match status" value="1"/>
</dbReference>
<organism evidence="1">
    <name type="scientific">marine sediment metagenome</name>
    <dbReference type="NCBI Taxonomy" id="412755"/>
    <lineage>
        <taxon>unclassified sequences</taxon>
        <taxon>metagenomes</taxon>
        <taxon>ecological metagenomes</taxon>
    </lineage>
</organism>
<evidence type="ECO:0000313" key="1">
    <source>
        <dbReference type="EMBL" id="KKN91490.1"/>
    </source>
</evidence>